<evidence type="ECO:0000313" key="3">
    <source>
        <dbReference type="Proteomes" id="UP001620460"/>
    </source>
</evidence>
<organism evidence="2 3">
    <name type="scientific">Dyella ginsengisoli</name>
    <dbReference type="NCBI Taxonomy" id="363848"/>
    <lineage>
        <taxon>Bacteria</taxon>
        <taxon>Pseudomonadati</taxon>
        <taxon>Pseudomonadota</taxon>
        <taxon>Gammaproteobacteria</taxon>
        <taxon>Lysobacterales</taxon>
        <taxon>Rhodanobacteraceae</taxon>
        <taxon>Dyella</taxon>
    </lineage>
</organism>
<keyword evidence="1" id="KW-0812">Transmembrane</keyword>
<name>A0ABW8JY23_9GAMM</name>
<dbReference type="EMBL" id="JADIKM010000007">
    <property type="protein sequence ID" value="MFK2906057.1"/>
    <property type="molecule type" value="Genomic_DNA"/>
</dbReference>
<keyword evidence="1" id="KW-0472">Membrane</keyword>
<reference evidence="2 3" key="1">
    <citation type="submission" date="2020-10" db="EMBL/GenBank/DDBJ databases">
        <title>Phylogeny of dyella-like bacteria.</title>
        <authorList>
            <person name="Fu J."/>
        </authorList>
    </citation>
    <scope>NUCLEOTIDE SEQUENCE [LARGE SCALE GENOMIC DNA]</scope>
    <source>
        <strain evidence="2 3">Gsoil3046</strain>
    </source>
</reference>
<evidence type="ECO:0000256" key="1">
    <source>
        <dbReference type="SAM" id="Phobius"/>
    </source>
</evidence>
<evidence type="ECO:0000313" key="2">
    <source>
        <dbReference type="EMBL" id="MFK2906057.1"/>
    </source>
</evidence>
<feature type="transmembrane region" description="Helical" evidence="1">
    <location>
        <begin position="25"/>
        <end position="44"/>
    </location>
</feature>
<proteinExistence type="predicted"/>
<gene>
    <name evidence="2" type="ORF">ISP17_19010</name>
</gene>
<protein>
    <submittedName>
        <fullName evidence="2">Uncharacterized protein</fullName>
    </submittedName>
</protein>
<dbReference type="RefSeq" id="WP_404636078.1">
    <property type="nucleotide sequence ID" value="NZ_JADIKM010000007.1"/>
</dbReference>
<dbReference type="Proteomes" id="UP001620460">
    <property type="component" value="Unassembled WGS sequence"/>
</dbReference>
<keyword evidence="1" id="KW-1133">Transmembrane helix</keyword>
<sequence>MLLEHGKLIRELTASEYRALQTNEIRGFSGHWLVFFFVPAAYFLGNKSNKSFEADGCAAAQRKR</sequence>
<accession>A0ABW8JY23</accession>
<keyword evidence="3" id="KW-1185">Reference proteome</keyword>
<comment type="caution">
    <text evidence="2">The sequence shown here is derived from an EMBL/GenBank/DDBJ whole genome shotgun (WGS) entry which is preliminary data.</text>
</comment>